<evidence type="ECO:0000313" key="1">
    <source>
        <dbReference type="EMBL" id="KAF8747223.1"/>
    </source>
</evidence>
<organism evidence="1 2">
    <name type="scientific">Digitaria exilis</name>
    <dbReference type="NCBI Taxonomy" id="1010633"/>
    <lineage>
        <taxon>Eukaryota</taxon>
        <taxon>Viridiplantae</taxon>
        <taxon>Streptophyta</taxon>
        <taxon>Embryophyta</taxon>
        <taxon>Tracheophyta</taxon>
        <taxon>Spermatophyta</taxon>
        <taxon>Magnoliopsida</taxon>
        <taxon>Liliopsida</taxon>
        <taxon>Poales</taxon>
        <taxon>Poaceae</taxon>
        <taxon>PACMAD clade</taxon>
        <taxon>Panicoideae</taxon>
        <taxon>Panicodae</taxon>
        <taxon>Paniceae</taxon>
        <taxon>Anthephorinae</taxon>
        <taxon>Digitaria</taxon>
    </lineage>
</organism>
<dbReference type="AlphaFoldDB" id="A0A835FDN5"/>
<dbReference type="Proteomes" id="UP000636709">
    <property type="component" value="Unassembled WGS sequence"/>
</dbReference>
<name>A0A835FDN5_9POAL</name>
<gene>
    <name evidence="1" type="ORF">HU200_013276</name>
</gene>
<proteinExistence type="predicted"/>
<dbReference type="EMBL" id="JACEFO010001149">
    <property type="protein sequence ID" value="KAF8747223.1"/>
    <property type="molecule type" value="Genomic_DNA"/>
</dbReference>
<dbReference type="OrthoDB" id="10477277at2759"/>
<sequence>MQLKCETSKGTSVLHNHLKDDSCKRTRSAIEQHQTLQGTTYLEDPCRIHILALAHLQNRIMISCG</sequence>
<protein>
    <submittedName>
        <fullName evidence="1">Uncharacterized protein</fullName>
    </submittedName>
</protein>
<keyword evidence="2" id="KW-1185">Reference proteome</keyword>
<evidence type="ECO:0000313" key="2">
    <source>
        <dbReference type="Proteomes" id="UP000636709"/>
    </source>
</evidence>
<accession>A0A835FDN5</accession>
<reference evidence="1" key="1">
    <citation type="submission" date="2020-07" db="EMBL/GenBank/DDBJ databases">
        <title>Genome sequence and genetic diversity analysis of an under-domesticated orphan crop, white fonio (Digitaria exilis).</title>
        <authorList>
            <person name="Bennetzen J.L."/>
            <person name="Chen S."/>
            <person name="Ma X."/>
            <person name="Wang X."/>
            <person name="Yssel A.E.J."/>
            <person name="Chaluvadi S.R."/>
            <person name="Johnson M."/>
            <person name="Gangashetty P."/>
            <person name="Hamidou F."/>
            <person name="Sanogo M.D."/>
            <person name="Zwaenepoel A."/>
            <person name="Wallace J."/>
            <person name="Van De Peer Y."/>
            <person name="Van Deynze A."/>
        </authorList>
    </citation>
    <scope>NUCLEOTIDE SEQUENCE</scope>
    <source>
        <tissue evidence="1">Leaves</tissue>
    </source>
</reference>
<comment type="caution">
    <text evidence="1">The sequence shown here is derived from an EMBL/GenBank/DDBJ whole genome shotgun (WGS) entry which is preliminary data.</text>
</comment>